<protein>
    <recommendedName>
        <fullName evidence="4">Mannitol-1-phosphate 5-dehydrogenase</fullName>
        <ecNumber evidence="3">1.1.1.17</ecNumber>
    </recommendedName>
</protein>
<evidence type="ECO:0000256" key="1">
    <source>
        <dbReference type="ARBA" id="ARBA00006541"/>
    </source>
</evidence>
<keyword evidence="5" id="KW-0560">Oxidoreductase</keyword>
<dbReference type="InterPro" id="IPR000669">
    <property type="entry name" value="Mannitol_DH"/>
</dbReference>
<comment type="similarity">
    <text evidence="1">Belongs to the mannitol dehydrogenase family.</text>
</comment>
<evidence type="ECO:0000313" key="11">
    <source>
        <dbReference type="Proteomes" id="UP001447188"/>
    </source>
</evidence>
<dbReference type="EMBL" id="JBBBZM010000043">
    <property type="protein sequence ID" value="KAL0636798.1"/>
    <property type="molecule type" value="Genomic_DNA"/>
</dbReference>
<dbReference type="Gene3D" id="1.10.1040.10">
    <property type="entry name" value="N-(1-d-carboxylethyl)-l-norvaline Dehydrogenase, domain 2"/>
    <property type="match status" value="1"/>
</dbReference>
<dbReference type="InterPro" id="IPR023028">
    <property type="entry name" value="Mannitol_1_phos_5_DH"/>
</dbReference>
<feature type="domain" description="Mannitol dehydrogenase C-terminal" evidence="9">
    <location>
        <begin position="229"/>
        <end position="403"/>
    </location>
</feature>
<dbReference type="NCBIfam" id="NF002646">
    <property type="entry name" value="PRK02318.1-2"/>
    <property type="match status" value="1"/>
</dbReference>
<comment type="caution">
    <text evidence="10">The sequence shown here is derived from an EMBL/GenBank/DDBJ whole genome shotgun (WGS) entry which is preliminary data.</text>
</comment>
<evidence type="ECO:0000256" key="3">
    <source>
        <dbReference type="ARBA" id="ARBA00012939"/>
    </source>
</evidence>
<dbReference type="SUPFAM" id="SSF48179">
    <property type="entry name" value="6-phosphogluconate dehydrogenase C-terminal domain-like"/>
    <property type="match status" value="1"/>
</dbReference>
<proteinExistence type="inferred from homology"/>
<dbReference type="InterPro" id="IPR036291">
    <property type="entry name" value="NAD(P)-bd_dom_sf"/>
</dbReference>
<dbReference type="Pfam" id="PF08125">
    <property type="entry name" value="Mannitol_dh_C"/>
    <property type="match status" value="1"/>
</dbReference>
<dbReference type="InterPro" id="IPR013131">
    <property type="entry name" value="Mannitol_DH_N"/>
</dbReference>
<accession>A0ABR3GLN3</accession>
<dbReference type="InterPro" id="IPR013328">
    <property type="entry name" value="6PGD_dom2"/>
</dbReference>
<keyword evidence="11" id="KW-1185">Reference proteome</keyword>
<evidence type="ECO:0000256" key="4">
    <source>
        <dbReference type="ARBA" id="ARBA00016219"/>
    </source>
</evidence>
<evidence type="ECO:0000256" key="5">
    <source>
        <dbReference type="ARBA" id="ARBA00023002"/>
    </source>
</evidence>
<gene>
    <name evidence="10" type="ORF">Q9L58_004155</name>
</gene>
<dbReference type="InterPro" id="IPR008927">
    <property type="entry name" value="6-PGluconate_DH-like_C_sf"/>
</dbReference>
<dbReference type="HAMAP" id="MF_00196">
    <property type="entry name" value="Mannitol_dehydrog"/>
    <property type="match status" value="1"/>
</dbReference>
<dbReference type="InterPro" id="IPR023027">
    <property type="entry name" value="Mannitol_DH_CS"/>
</dbReference>
<comment type="subunit">
    <text evidence="2">Monomer.</text>
</comment>
<feature type="domain" description="Mannitol dehydrogenase N-terminal" evidence="8">
    <location>
        <begin position="23"/>
        <end position="221"/>
    </location>
</feature>
<dbReference type="InterPro" id="IPR013118">
    <property type="entry name" value="Mannitol_DH_C"/>
</dbReference>
<dbReference type="Proteomes" id="UP001447188">
    <property type="component" value="Unassembled WGS sequence"/>
</dbReference>
<reference evidence="10 11" key="1">
    <citation type="submission" date="2024-02" db="EMBL/GenBank/DDBJ databases">
        <title>Discinaceae phylogenomics.</title>
        <authorList>
            <person name="Dirks A.C."/>
            <person name="James T.Y."/>
        </authorList>
    </citation>
    <scope>NUCLEOTIDE SEQUENCE [LARGE SCALE GENOMIC DNA]</scope>
    <source>
        <strain evidence="10 11">ACD0624</strain>
    </source>
</reference>
<dbReference type="PANTHER" id="PTHR30524:SF0">
    <property type="entry name" value="ALTRONATE OXIDOREDUCTASE-RELATED"/>
    <property type="match status" value="1"/>
</dbReference>
<dbReference type="NCBIfam" id="NF002652">
    <property type="entry name" value="PRK02318.2-5"/>
    <property type="match status" value="1"/>
</dbReference>
<sequence>MDFLLKHLRFGLYPFTSQSPGKKALHFGAGSIGRGFIGALLSSAGYEVVFADVSKPIIEALNKERSYNIHILDLERNGEIDRINHVSGILSTNDADVIKAITEVSIITTAVGPGVLTELAIKISAGIKARRAAGITSELNIIACENLPGASSLLHEEILKNLTSDEDKAYLDAKVGFPNCTVDRIVPPFTDGQEGVLAVGVENFHEWIVEKSAIKGPKLDIPGMTLTDNLTAYIERKLFTLNTGHAICAYLGFLKGYATVDESLSDRRIEEIVRNAMLESGAALCKKHGFDEKEHEKYIDKIQSRFRNPYIKDDVVRVGREPIRKLSPDDRLVGPVKMAEEFGLRYDNLLKGIAAALRYENPEDRQSEELNSRIKEEGVGKVVAEIIGFAEDTHENREIVSSYEHLGMKERL</sequence>
<name>A0ABR3GLN3_9PEZI</name>
<dbReference type="PROSITE" id="PS00974">
    <property type="entry name" value="MANNITOL_DHGENASE"/>
    <property type="match status" value="1"/>
</dbReference>
<dbReference type="NCBIfam" id="NF002650">
    <property type="entry name" value="PRK02318.2-2"/>
    <property type="match status" value="1"/>
</dbReference>
<dbReference type="Gene3D" id="3.40.50.720">
    <property type="entry name" value="NAD(P)-binding Rossmann-like Domain"/>
    <property type="match status" value="1"/>
</dbReference>
<evidence type="ECO:0000259" key="9">
    <source>
        <dbReference type="Pfam" id="PF08125"/>
    </source>
</evidence>
<evidence type="ECO:0000259" key="8">
    <source>
        <dbReference type="Pfam" id="PF01232"/>
    </source>
</evidence>
<dbReference type="PRINTS" id="PR00084">
    <property type="entry name" value="MTLDHDRGNASE"/>
</dbReference>
<evidence type="ECO:0000256" key="7">
    <source>
        <dbReference type="ARBA" id="ARBA00048615"/>
    </source>
</evidence>
<dbReference type="NCBIfam" id="NF002647">
    <property type="entry name" value="PRK02318.1-3"/>
    <property type="match status" value="1"/>
</dbReference>
<comment type="catalytic activity">
    <reaction evidence="7">
        <text>D-mannitol 1-phosphate + NAD(+) = beta-D-fructose 6-phosphate + NADH + H(+)</text>
        <dbReference type="Rhea" id="RHEA:19661"/>
        <dbReference type="ChEBI" id="CHEBI:15378"/>
        <dbReference type="ChEBI" id="CHEBI:57540"/>
        <dbReference type="ChEBI" id="CHEBI:57634"/>
        <dbReference type="ChEBI" id="CHEBI:57945"/>
        <dbReference type="ChEBI" id="CHEBI:61381"/>
        <dbReference type="EC" id="1.1.1.17"/>
    </reaction>
</comment>
<dbReference type="EC" id="1.1.1.17" evidence="3"/>
<organism evidence="10 11">
    <name type="scientific">Discina gigas</name>
    <dbReference type="NCBI Taxonomy" id="1032678"/>
    <lineage>
        <taxon>Eukaryota</taxon>
        <taxon>Fungi</taxon>
        <taxon>Dikarya</taxon>
        <taxon>Ascomycota</taxon>
        <taxon>Pezizomycotina</taxon>
        <taxon>Pezizomycetes</taxon>
        <taxon>Pezizales</taxon>
        <taxon>Discinaceae</taxon>
        <taxon>Discina</taxon>
    </lineage>
</organism>
<keyword evidence="6" id="KW-0520">NAD</keyword>
<evidence type="ECO:0000256" key="6">
    <source>
        <dbReference type="ARBA" id="ARBA00023027"/>
    </source>
</evidence>
<dbReference type="PANTHER" id="PTHR30524">
    <property type="entry name" value="MANNITOL-1-PHOSPHATE 5-DEHYDROGENASE"/>
    <property type="match status" value="1"/>
</dbReference>
<dbReference type="Pfam" id="PF01232">
    <property type="entry name" value="Mannitol_dh"/>
    <property type="match status" value="1"/>
</dbReference>
<evidence type="ECO:0000313" key="10">
    <source>
        <dbReference type="EMBL" id="KAL0636798.1"/>
    </source>
</evidence>
<evidence type="ECO:0000256" key="2">
    <source>
        <dbReference type="ARBA" id="ARBA00011245"/>
    </source>
</evidence>
<dbReference type="SUPFAM" id="SSF51735">
    <property type="entry name" value="NAD(P)-binding Rossmann-fold domains"/>
    <property type="match status" value="1"/>
</dbReference>